<dbReference type="InterPro" id="IPR036909">
    <property type="entry name" value="Cyt_c-like_dom_sf"/>
</dbReference>
<reference evidence="7 8" key="1">
    <citation type="journal article" date="2012" name="J. Bacteriol.">
        <title>Genome Sequence of the Halotolerant Bacterium Imtechella halotolerans K1T.</title>
        <authorList>
            <person name="Kumar S."/>
            <person name="Vikram S."/>
            <person name="Subramanian S."/>
            <person name="Raghava G.P."/>
            <person name="Pinnaka A.K."/>
        </authorList>
    </citation>
    <scope>NUCLEOTIDE SEQUENCE [LARGE SCALE GENOMIC DNA]</scope>
    <source>
        <strain evidence="7 8">K1</strain>
    </source>
</reference>
<name>I0WH04_9FLAO</name>
<keyword evidence="5" id="KW-1133">Transmembrane helix</keyword>
<feature type="transmembrane region" description="Helical" evidence="5">
    <location>
        <begin position="7"/>
        <end position="28"/>
    </location>
</feature>
<dbReference type="PROSITE" id="PS51007">
    <property type="entry name" value="CYTC"/>
    <property type="match status" value="2"/>
</dbReference>
<gene>
    <name evidence="7" type="ORF">W5A_05628</name>
</gene>
<keyword evidence="1 4" id="KW-0349">Heme</keyword>
<dbReference type="GO" id="GO:0009055">
    <property type="term" value="F:electron transfer activity"/>
    <property type="evidence" value="ECO:0007669"/>
    <property type="project" value="InterPro"/>
</dbReference>
<dbReference type="RefSeq" id="WP_008238290.1">
    <property type="nucleotide sequence ID" value="NZ_AJJU01000004.1"/>
</dbReference>
<evidence type="ECO:0000256" key="5">
    <source>
        <dbReference type="SAM" id="Phobius"/>
    </source>
</evidence>
<dbReference type="GO" id="GO:0020037">
    <property type="term" value="F:heme binding"/>
    <property type="evidence" value="ECO:0007669"/>
    <property type="project" value="InterPro"/>
</dbReference>
<keyword evidence="3 4" id="KW-0408">Iron</keyword>
<dbReference type="STRING" id="946077.W5A_05628"/>
<evidence type="ECO:0000256" key="1">
    <source>
        <dbReference type="ARBA" id="ARBA00022617"/>
    </source>
</evidence>
<feature type="domain" description="Cytochrome c" evidence="6">
    <location>
        <begin position="48"/>
        <end position="150"/>
    </location>
</feature>
<organism evidence="7 8">
    <name type="scientific">Imtechella halotolerans K1</name>
    <dbReference type="NCBI Taxonomy" id="946077"/>
    <lineage>
        <taxon>Bacteria</taxon>
        <taxon>Pseudomonadati</taxon>
        <taxon>Bacteroidota</taxon>
        <taxon>Flavobacteriia</taxon>
        <taxon>Flavobacteriales</taxon>
        <taxon>Flavobacteriaceae</taxon>
        <taxon>Imtechella</taxon>
    </lineage>
</organism>
<dbReference type="SUPFAM" id="SSF46626">
    <property type="entry name" value="Cytochrome c"/>
    <property type="match status" value="2"/>
</dbReference>
<evidence type="ECO:0000256" key="2">
    <source>
        <dbReference type="ARBA" id="ARBA00022723"/>
    </source>
</evidence>
<dbReference type="InterPro" id="IPR051459">
    <property type="entry name" value="Cytochrome_c-type_DH"/>
</dbReference>
<evidence type="ECO:0000313" key="7">
    <source>
        <dbReference type="EMBL" id="EID75670.1"/>
    </source>
</evidence>
<dbReference type="OrthoDB" id="9809720at2"/>
<dbReference type="PANTHER" id="PTHR35008:SF8">
    <property type="entry name" value="ALCOHOL DEHYDROGENASE CYTOCHROME C SUBUNIT"/>
    <property type="match status" value="1"/>
</dbReference>
<feature type="domain" description="Cytochrome c" evidence="6">
    <location>
        <begin position="194"/>
        <end position="307"/>
    </location>
</feature>
<dbReference type="Gene3D" id="1.10.760.10">
    <property type="entry name" value="Cytochrome c-like domain"/>
    <property type="match status" value="2"/>
</dbReference>
<dbReference type="GO" id="GO:0046872">
    <property type="term" value="F:metal ion binding"/>
    <property type="evidence" value="ECO:0007669"/>
    <property type="project" value="UniProtKB-KW"/>
</dbReference>
<sequence length="319" mass="35785">MKKLVKITGIIFGIVFLILICMVLYVNFTGIPKYEVVLPEYTHVSTPESIERGKKLALTLCAGCHKNHETGKLTGTLMLDAPPEFGKIYSQNITQDSTYGIGNWTDAELLYLLRTGIKKDGQYIPPYMAKLTVTSDQDINAIISFLRSDDPLVAPNPTPDQPSEVSFLTKLLSHLVFKPMPMPTKPIKMPDTTDRVALGKYYIQTLDCFSCHSADFKTNDYLVPENSKGYMAGGNKPLNMEGQIIATSNLTPHKTSGIGNWTEEQFIKAVKFGLVENDRALRFPMLPFVYLTDYEIASMYAYLKTLPPVDNKVPRVFYD</sequence>
<dbReference type="Proteomes" id="UP000005938">
    <property type="component" value="Unassembled WGS sequence"/>
</dbReference>
<keyword evidence="5" id="KW-0812">Transmembrane</keyword>
<evidence type="ECO:0000313" key="8">
    <source>
        <dbReference type="Proteomes" id="UP000005938"/>
    </source>
</evidence>
<evidence type="ECO:0000259" key="6">
    <source>
        <dbReference type="PROSITE" id="PS51007"/>
    </source>
</evidence>
<keyword evidence="8" id="KW-1185">Reference proteome</keyword>
<dbReference type="eggNOG" id="COG2010">
    <property type="taxonomic scope" value="Bacteria"/>
</dbReference>
<evidence type="ECO:0000256" key="4">
    <source>
        <dbReference type="PROSITE-ProRule" id="PRU00433"/>
    </source>
</evidence>
<evidence type="ECO:0000256" key="3">
    <source>
        <dbReference type="ARBA" id="ARBA00023004"/>
    </source>
</evidence>
<protein>
    <submittedName>
        <fullName evidence="7">Cytochrome c</fullName>
    </submittedName>
</protein>
<dbReference type="AlphaFoldDB" id="I0WH04"/>
<keyword evidence="2 4" id="KW-0479">Metal-binding</keyword>
<proteinExistence type="predicted"/>
<dbReference type="EMBL" id="AJJU01000004">
    <property type="protein sequence ID" value="EID75670.1"/>
    <property type="molecule type" value="Genomic_DNA"/>
</dbReference>
<dbReference type="PANTHER" id="PTHR35008">
    <property type="entry name" value="BLL4482 PROTEIN-RELATED"/>
    <property type="match status" value="1"/>
</dbReference>
<keyword evidence="5" id="KW-0472">Membrane</keyword>
<accession>I0WH04</accession>
<dbReference type="InterPro" id="IPR009056">
    <property type="entry name" value="Cyt_c-like_dom"/>
</dbReference>
<dbReference type="PATRIC" id="fig|946077.3.peg.1144"/>
<dbReference type="Pfam" id="PF00034">
    <property type="entry name" value="Cytochrom_C"/>
    <property type="match status" value="1"/>
</dbReference>
<comment type="caution">
    <text evidence="7">The sequence shown here is derived from an EMBL/GenBank/DDBJ whole genome shotgun (WGS) entry which is preliminary data.</text>
</comment>